<organism evidence="1 2">
    <name type="scientific">Tautonia sociabilis</name>
    <dbReference type="NCBI Taxonomy" id="2080755"/>
    <lineage>
        <taxon>Bacteria</taxon>
        <taxon>Pseudomonadati</taxon>
        <taxon>Planctomycetota</taxon>
        <taxon>Planctomycetia</taxon>
        <taxon>Isosphaerales</taxon>
        <taxon>Isosphaeraceae</taxon>
        <taxon>Tautonia</taxon>
    </lineage>
</organism>
<dbReference type="Proteomes" id="UP000280296">
    <property type="component" value="Unassembled WGS sequence"/>
</dbReference>
<dbReference type="AlphaFoldDB" id="A0A432MJE2"/>
<comment type="caution">
    <text evidence="1">The sequence shown here is derived from an EMBL/GenBank/DDBJ whole genome shotgun (WGS) entry which is preliminary data.</text>
</comment>
<evidence type="ECO:0000313" key="2">
    <source>
        <dbReference type="Proteomes" id="UP000280296"/>
    </source>
</evidence>
<proteinExistence type="predicted"/>
<sequence>MKLTEFYQEVARKADTPKVQINAADVSRVLSVMFDILEDLKPAEAFDLISKGLSSAAKRKR</sequence>
<reference evidence="1 2" key="1">
    <citation type="submission" date="2018-12" db="EMBL/GenBank/DDBJ databases">
        <authorList>
            <person name="Toschakov S.V."/>
        </authorList>
    </citation>
    <scope>NUCLEOTIDE SEQUENCE [LARGE SCALE GENOMIC DNA]</scope>
    <source>
        <strain evidence="1 2">GM2012</strain>
    </source>
</reference>
<accession>A0A432MJE2</accession>
<dbReference type="RefSeq" id="WP_126725714.1">
    <property type="nucleotide sequence ID" value="NZ_RYZH01000022.1"/>
</dbReference>
<dbReference type="OrthoDB" id="288583at2"/>
<dbReference type="EMBL" id="RYZH01000022">
    <property type="protein sequence ID" value="RUL87350.1"/>
    <property type="molecule type" value="Genomic_DNA"/>
</dbReference>
<evidence type="ECO:0000313" key="1">
    <source>
        <dbReference type="EMBL" id="RUL87350.1"/>
    </source>
</evidence>
<gene>
    <name evidence="1" type="ORF">TsocGM_12525</name>
</gene>
<name>A0A432MJE2_9BACT</name>
<protein>
    <submittedName>
        <fullName evidence="1">Uncharacterized protein</fullName>
    </submittedName>
</protein>
<reference evidence="1 2" key="2">
    <citation type="submission" date="2019-01" db="EMBL/GenBank/DDBJ databases">
        <title>Tautonia sociabilis, a novel thermotolerant planctomycete of Isosphaeraceae family, isolated from a 4000 m deep subterranean habitat.</title>
        <authorList>
            <person name="Kovaleva O.L."/>
            <person name="Elcheninov A.G."/>
            <person name="Van Heerden E."/>
            <person name="Toshchakov S.V."/>
            <person name="Novikov A."/>
            <person name="Bonch-Osmolovskaya E.A."/>
            <person name="Kublanov I.V."/>
        </authorList>
    </citation>
    <scope>NUCLEOTIDE SEQUENCE [LARGE SCALE GENOMIC DNA]</scope>
    <source>
        <strain evidence="1 2">GM2012</strain>
    </source>
</reference>
<keyword evidence="2" id="KW-1185">Reference proteome</keyword>